<evidence type="ECO:0000313" key="2">
    <source>
        <dbReference type="Proteomes" id="UP000016649"/>
    </source>
</evidence>
<dbReference type="Proteomes" id="UP000016649">
    <property type="component" value="Unassembled WGS sequence"/>
</dbReference>
<proteinExistence type="predicted"/>
<keyword evidence="2" id="KW-1185">Reference proteome</keyword>
<accession>A0ABN0NXV0</accession>
<name>A0ABN0NXV0_TRELE</name>
<gene>
    <name evidence="1" type="ORF">HMPREF9193_01808</name>
</gene>
<dbReference type="EMBL" id="AWVH01000039">
    <property type="protein sequence ID" value="ERJ92147.1"/>
    <property type="molecule type" value="Genomic_DNA"/>
</dbReference>
<reference evidence="1 2" key="1">
    <citation type="submission" date="2013-08" db="EMBL/GenBank/DDBJ databases">
        <authorList>
            <person name="Weinstock G."/>
            <person name="Sodergren E."/>
            <person name="Wylie T."/>
            <person name="Fulton L."/>
            <person name="Fulton R."/>
            <person name="Fronick C."/>
            <person name="O'Laughlin M."/>
            <person name="Godfrey J."/>
            <person name="Miner T."/>
            <person name="Herter B."/>
            <person name="Appelbaum E."/>
            <person name="Cordes M."/>
            <person name="Lek S."/>
            <person name="Wollam A."/>
            <person name="Pepin K.H."/>
            <person name="Palsikar V.B."/>
            <person name="Mitreva M."/>
            <person name="Wilson R.K."/>
        </authorList>
    </citation>
    <scope>NUCLEOTIDE SEQUENCE [LARGE SCALE GENOMIC DNA]</scope>
    <source>
        <strain evidence="1 2">ATCC 700332</strain>
    </source>
</reference>
<protein>
    <submittedName>
        <fullName evidence="1">Uncharacterized protein</fullName>
    </submittedName>
</protein>
<sequence length="39" mass="4500">MLYSTRSVRVKCTGLLKTADIAIPKRFMAAPCSFFCYYF</sequence>
<organism evidence="1 2">
    <name type="scientific">Treponema lecithinolyticum ATCC 700332</name>
    <dbReference type="NCBI Taxonomy" id="1321815"/>
    <lineage>
        <taxon>Bacteria</taxon>
        <taxon>Pseudomonadati</taxon>
        <taxon>Spirochaetota</taxon>
        <taxon>Spirochaetia</taxon>
        <taxon>Spirochaetales</taxon>
        <taxon>Treponemataceae</taxon>
        <taxon>Treponema</taxon>
    </lineage>
</organism>
<comment type="caution">
    <text evidence="1">The sequence shown here is derived from an EMBL/GenBank/DDBJ whole genome shotgun (WGS) entry which is preliminary data.</text>
</comment>
<evidence type="ECO:0000313" key="1">
    <source>
        <dbReference type="EMBL" id="ERJ92147.1"/>
    </source>
</evidence>